<dbReference type="InterPro" id="IPR008248">
    <property type="entry name" value="CheB-like"/>
</dbReference>
<feature type="active site" evidence="12 13">
    <location>
        <position position="288"/>
    </location>
</feature>
<comment type="catalytic activity">
    <reaction evidence="8 12">
        <text>[protein]-L-glutamate 5-O-methyl ester + H2O = L-glutamyl-[protein] + methanol + H(+)</text>
        <dbReference type="Rhea" id="RHEA:23236"/>
        <dbReference type="Rhea" id="RHEA-COMP:10208"/>
        <dbReference type="Rhea" id="RHEA-COMP:10311"/>
        <dbReference type="ChEBI" id="CHEBI:15377"/>
        <dbReference type="ChEBI" id="CHEBI:15378"/>
        <dbReference type="ChEBI" id="CHEBI:17790"/>
        <dbReference type="ChEBI" id="CHEBI:29973"/>
        <dbReference type="ChEBI" id="CHEBI:82795"/>
        <dbReference type="EC" id="3.1.1.61"/>
    </reaction>
</comment>
<comment type="domain">
    <text evidence="12">Contains a C-terminal catalytic domain, and an N-terminal region which modulates catalytic activity.</text>
</comment>
<evidence type="ECO:0000259" key="16">
    <source>
        <dbReference type="PROSITE" id="PS50122"/>
    </source>
</evidence>
<dbReference type="GO" id="GO:0006935">
    <property type="term" value="P:chemotaxis"/>
    <property type="evidence" value="ECO:0007669"/>
    <property type="project" value="UniProtKB-UniRule"/>
</dbReference>
<keyword evidence="2 12" id="KW-0963">Cytoplasm</keyword>
<dbReference type="AlphaFoldDB" id="A0A5C1NLT1"/>
<proteinExistence type="inferred from homology"/>
<feature type="domain" description="Response regulatory" evidence="15">
    <location>
        <begin position="7"/>
        <end position="124"/>
    </location>
</feature>
<evidence type="ECO:0000256" key="5">
    <source>
        <dbReference type="ARBA" id="ARBA00022801"/>
    </source>
</evidence>
<dbReference type="OrthoDB" id="9793421at2"/>
<evidence type="ECO:0000256" key="14">
    <source>
        <dbReference type="PROSITE-ProRule" id="PRU00169"/>
    </source>
</evidence>
<evidence type="ECO:0000256" key="8">
    <source>
        <dbReference type="ARBA" id="ARBA00048267"/>
    </source>
</evidence>
<comment type="PTM">
    <text evidence="12">Phosphorylated by CheA. Phosphorylation of the N-terminal regulatory domain activates the methylesterase activity.</text>
</comment>
<dbReference type="PROSITE" id="PS50110">
    <property type="entry name" value="RESPONSE_REGULATORY"/>
    <property type="match status" value="1"/>
</dbReference>
<feature type="domain" description="CheB-type methylesterase" evidence="16">
    <location>
        <begin position="154"/>
        <end position="346"/>
    </location>
</feature>
<dbReference type="CDD" id="cd17541">
    <property type="entry name" value="REC_CheB-like"/>
    <property type="match status" value="1"/>
</dbReference>
<dbReference type="EC" id="3.5.1.44" evidence="6 12"/>
<dbReference type="CDD" id="cd16432">
    <property type="entry name" value="CheB_Rec"/>
    <property type="match status" value="1"/>
</dbReference>
<protein>
    <recommendedName>
        <fullName evidence="11 12">Protein-glutamate methylesterase/protein-glutamine glutaminase</fullName>
        <ecNumber evidence="7 12">3.1.1.61</ecNumber>
        <ecNumber evidence="6 12">3.5.1.44</ecNumber>
    </recommendedName>
</protein>
<dbReference type="PROSITE" id="PS50122">
    <property type="entry name" value="CHEB"/>
    <property type="match status" value="1"/>
</dbReference>
<evidence type="ECO:0000313" key="17">
    <source>
        <dbReference type="EMBL" id="QEM83790.1"/>
    </source>
</evidence>
<evidence type="ECO:0000256" key="13">
    <source>
        <dbReference type="PROSITE-ProRule" id="PRU00050"/>
    </source>
</evidence>
<dbReference type="Pfam" id="PF00072">
    <property type="entry name" value="Response_reg"/>
    <property type="match status" value="1"/>
</dbReference>
<gene>
    <name evidence="12" type="primary">cheB</name>
    <name evidence="17" type="ORF">E4T21_21115</name>
</gene>
<comment type="catalytic activity">
    <reaction evidence="9 12">
        <text>L-glutaminyl-[protein] + H2O = L-glutamyl-[protein] + NH4(+)</text>
        <dbReference type="Rhea" id="RHEA:16441"/>
        <dbReference type="Rhea" id="RHEA-COMP:10207"/>
        <dbReference type="Rhea" id="RHEA-COMP:10208"/>
        <dbReference type="ChEBI" id="CHEBI:15377"/>
        <dbReference type="ChEBI" id="CHEBI:28938"/>
        <dbReference type="ChEBI" id="CHEBI:29973"/>
        <dbReference type="ChEBI" id="CHEBI:30011"/>
        <dbReference type="EC" id="3.5.1.44"/>
    </reaction>
</comment>
<keyword evidence="18" id="KW-1185">Reference proteome</keyword>
<organism evidence="17 18">
    <name type="scientific">Halomonas binhaiensis</name>
    <dbReference type="NCBI Taxonomy" id="2562282"/>
    <lineage>
        <taxon>Bacteria</taxon>
        <taxon>Pseudomonadati</taxon>
        <taxon>Pseudomonadota</taxon>
        <taxon>Gammaproteobacteria</taxon>
        <taxon>Oceanospirillales</taxon>
        <taxon>Halomonadaceae</taxon>
        <taxon>Halomonas</taxon>
    </lineage>
</organism>
<accession>A0A5C1NLT1</accession>
<evidence type="ECO:0000259" key="15">
    <source>
        <dbReference type="PROSITE" id="PS50110"/>
    </source>
</evidence>
<dbReference type="GO" id="GO:0050568">
    <property type="term" value="F:protein-glutamine glutaminase activity"/>
    <property type="evidence" value="ECO:0007669"/>
    <property type="project" value="UniProtKB-UniRule"/>
</dbReference>
<dbReference type="PIRSF" id="PIRSF000876">
    <property type="entry name" value="RR_chemtxs_CheB"/>
    <property type="match status" value="1"/>
</dbReference>
<evidence type="ECO:0000256" key="3">
    <source>
        <dbReference type="ARBA" id="ARBA00022500"/>
    </source>
</evidence>
<dbReference type="KEGG" id="hbh:E4T21_21115"/>
<keyword evidence="5 12" id="KW-0378">Hydrolase</keyword>
<dbReference type="HAMAP" id="MF_00099">
    <property type="entry name" value="CheB_chemtxs"/>
    <property type="match status" value="1"/>
</dbReference>
<feature type="active site" evidence="12 13">
    <location>
        <position position="192"/>
    </location>
</feature>
<dbReference type="InterPro" id="IPR001789">
    <property type="entry name" value="Sig_transdc_resp-reg_receiver"/>
</dbReference>
<dbReference type="Pfam" id="PF01339">
    <property type="entry name" value="CheB_methylest"/>
    <property type="match status" value="1"/>
</dbReference>
<dbReference type="FunFam" id="3.40.50.180:FF:000001">
    <property type="entry name" value="Protein-glutamate methylesterase/protein-glutamine glutaminase"/>
    <property type="match status" value="1"/>
</dbReference>
<dbReference type="GO" id="GO:0008984">
    <property type="term" value="F:protein-glutamate methylesterase activity"/>
    <property type="evidence" value="ECO:0007669"/>
    <property type="project" value="UniProtKB-UniRule"/>
</dbReference>
<dbReference type="GO" id="GO:0005737">
    <property type="term" value="C:cytoplasm"/>
    <property type="evidence" value="ECO:0007669"/>
    <property type="project" value="UniProtKB-SubCell"/>
</dbReference>
<feature type="modified residue" description="4-aspartylphosphate" evidence="12 14">
    <location>
        <position position="58"/>
    </location>
</feature>
<dbReference type="Gene3D" id="3.40.50.2300">
    <property type="match status" value="1"/>
</dbReference>
<keyword evidence="3 12" id="KW-0145">Chemotaxis</keyword>
<dbReference type="GO" id="GO:0000156">
    <property type="term" value="F:phosphorelay response regulator activity"/>
    <property type="evidence" value="ECO:0007669"/>
    <property type="project" value="InterPro"/>
</dbReference>
<evidence type="ECO:0000256" key="2">
    <source>
        <dbReference type="ARBA" id="ARBA00022490"/>
    </source>
</evidence>
<dbReference type="FunFam" id="3.40.50.2300:FF:000060">
    <property type="entry name" value="Protein-glutamate methylesterase/protein-glutamine glutaminase"/>
    <property type="match status" value="1"/>
</dbReference>
<dbReference type="NCBIfam" id="NF001965">
    <property type="entry name" value="PRK00742.1"/>
    <property type="match status" value="1"/>
</dbReference>
<dbReference type="EC" id="3.1.1.61" evidence="7 12"/>
<dbReference type="Proteomes" id="UP000324285">
    <property type="component" value="Chromosome"/>
</dbReference>
<dbReference type="PANTHER" id="PTHR42872:SF6">
    <property type="entry name" value="PROTEIN-GLUTAMATE METHYLESTERASE_PROTEIN-GLUTAMINE GLUTAMINASE"/>
    <property type="match status" value="1"/>
</dbReference>
<dbReference type="PANTHER" id="PTHR42872">
    <property type="entry name" value="PROTEIN-GLUTAMATE METHYLESTERASE/PROTEIN-GLUTAMINE GLUTAMINASE"/>
    <property type="match status" value="1"/>
</dbReference>
<evidence type="ECO:0000313" key="18">
    <source>
        <dbReference type="Proteomes" id="UP000324285"/>
    </source>
</evidence>
<dbReference type="RefSeq" id="WP_149286910.1">
    <property type="nucleotide sequence ID" value="NZ_CP038437.2"/>
</dbReference>
<keyword evidence="4 12" id="KW-0597">Phosphoprotein</keyword>
<dbReference type="EMBL" id="CP038437">
    <property type="protein sequence ID" value="QEM83790.1"/>
    <property type="molecule type" value="Genomic_DNA"/>
</dbReference>
<dbReference type="InterPro" id="IPR011006">
    <property type="entry name" value="CheY-like_superfamily"/>
</dbReference>
<name>A0A5C1NLT1_9GAMM</name>
<reference evidence="17" key="1">
    <citation type="submission" date="2021-02" db="EMBL/GenBank/DDBJ databases">
        <title>Strain Y2R2, a novel species of the genus Halomonas.</title>
        <authorList>
            <person name="Huang H."/>
        </authorList>
    </citation>
    <scope>NUCLEOTIDE SEQUENCE</scope>
    <source>
        <strain evidence="17">Y2R2</strain>
    </source>
</reference>
<evidence type="ECO:0000256" key="12">
    <source>
        <dbReference type="HAMAP-Rule" id="MF_00099"/>
    </source>
</evidence>
<feature type="active site" evidence="12 13">
    <location>
        <position position="166"/>
    </location>
</feature>
<evidence type="ECO:0000256" key="6">
    <source>
        <dbReference type="ARBA" id="ARBA00039019"/>
    </source>
</evidence>
<evidence type="ECO:0000256" key="1">
    <source>
        <dbReference type="ARBA" id="ARBA00004496"/>
    </source>
</evidence>
<dbReference type="InterPro" id="IPR000673">
    <property type="entry name" value="Sig_transdc_resp-reg_Me-estase"/>
</dbReference>
<evidence type="ECO:0000256" key="4">
    <source>
        <dbReference type="ARBA" id="ARBA00022553"/>
    </source>
</evidence>
<comment type="similarity">
    <text evidence="10 12">Belongs to the CheB family.</text>
</comment>
<evidence type="ECO:0000256" key="11">
    <source>
        <dbReference type="ARBA" id="ARBA00067927"/>
    </source>
</evidence>
<sequence>MSTPKIKVLCVDDSALIRNLLQEIIDDEPDMEVVAVAPDPLIARDLIKQHNPDVLTLDVEMPRMDGLDFLERLMRLRPMPVLMVSSLTQAGSEVTLRALELGAVDFISKPSMGIRNGMLDYAEEIVGRIRAAARSKPRQRPRTNAPVATLAAPMVSSEKLIIIGASTGGTEAIRQVLEPLPANSPAILITQHMPGGFTRSFAERLDRLCRITVKEAEDGERVLPGHAYIAPGDHHLELARSGANYITRLHDGPPVNRHRPSVDVLFRSAARCAGRNAVAALLTGMGKDGAIGLLDMRQAGASTLAQDEQSCVVFGMPREAIALNAAMEVVALDDIAARLISLVAASGRAQRV</sequence>
<comment type="function">
    <text evidence="12">Involved in chemotaxis. Part of a chemotaxis signal transduction system that modulates chemotaxis in response to various stimuli. Catalyzes the demethylation of specific methylglutamate residues introduced into the chemoreceptors (methyl-accepting chemotaxis proteins or MCP) by CheR. Also mediates the irreversible deamidation of specific glutamine residues to glutamic acid.</text>
</comment>
<dbReference type="InterPro" id="IPR035909">
    <property type="entry name" value="CheB_C"/>
</dbReference>
<evidence type="ECO:0000256" key="9">
    <source>
        <dbReference type="ARBA" id="ARBA00051178"/>
    </source>
</evidence>
<dbReference type="SMART" id="SM00448">
    <property type="entry name" value="REC"/>
    <property type="match status" value="1"/>
</dbReference>
<evidence type="ECO:0000256" key="10">
    <source>
        <dbReference type="ARBA" id="ARBA00061116"/>
    </source>
</evidence>
<dbReference type="Gene3D" id="3.40.50.180">
    <property type="entry name" value="Methylesterase CheB, C-terminal domain"/>
    <property type="match status" value="1"/>
</dbReference>
<dbReference type="NCBIfam" id="NF009206">
    <property type="entry name" value="PRK12555.1"/>
    <property type="match status" value="1"/>
</dbReference>
<dbReference type="SUPFAM" id="SSF52738">
    <property type="entry name" value="Methylesterase CheB, C-terminal domain"/>
    <property type="match status" value="1"/>
</dbReference>
<evidence type="ECO:0000256" key="7">
    <source>
        <dbReference type="ARBA" id="ARBA00039140"/>
    </source>
</evidence>
<dbReference type="SUPFAM" id="SSF52172">
    <property type="entry name" value="CheY-like"/>
    <property type="match status" value="1"/>
</dbReference>
<comment type="subcellular location">
    <subcellularLocation>
        <location evidence="1 12">Cytoplasm</location>
    </subcellularLocation>
</comment>